<dbReference type="SUPFAM" id="SSF54928">
    <property type="entry name" value="RNA-binding domain, RBD"/>
    <property type="match status" value="1"/>
</dbReference>
<dbReference type="GO" id="GO:0003723">
    <property type="term" value="F:RNA binding"/>
    <property type="evidence" value="ECO:0007669"/>
    <property type="project" value="UniProtKB-UniRule"/>
</dbReference>
<reference evidence="7" key="1">
    <citation type="journal article" date="2014" name="Science">
        <title>The coffee genome provides insight into the convergent evolution of caffeine biosynthesis.</title>
        <authorList>
            <person name="Denoeud F."/>
            <person name="Carretero-Paulet L."/>
            <person name="Dereeper A."/>
            <person name="Droc G."/>
            <person name="Guyot R."/>
            <person name="Pietrella M."/>
            <person name="Zheng C."/>
            <person name="Alberti A."/>
            <person name="Anthony F."/>
            <person name="Aprea G."/>
            <person name="Aury J.M."/>
            <person name="Bento P."/>
            <person name="Bernard M."/>
            <person name="Bocs S."/>
            <person name="Campa C."/>
            <person name="Cenci A."/>
            <person name="Combes M.C."/>
            <person name="Crouzillat D."/>
            <person name="Da Silva C."/>
            <person name="Daddiego L."/>
            <person name="De Bellis F."/>
            <person name="Dussert S."/>
            <person name="Garsmeur O."/>
            <person name="Gayraud T."/>
            <person name="Guignon V."/>
            <person name="Jahn K."/>
            <person name="Jamilloux V."/>
            <person name="Joet T."/>
            <person name="Labadie K."/>
            <person name="Lan T."/>
            <person name="Leclercq J."/>
            <person name="Lepelley M."/>
            <person name="Leroy T."/>
            <person name="Li L.T."/>
            <person name="Librado P."/>
            <person name="Lopez L."/>
            <person name="Munoz A."/>
            <person name="Noel B."/>
            <person name="Pallavicini A."/>
            <person name="Perrotta G."/>
            <person name="Poncet V."/>
            <person name="Pot D."/>
            <person name="Priyono X."/>
            <person name="Rigoreau M."/>
            <person name="Rouard M."/>
            <person name="Rozas J."/>
            <person name="Tranchant-Dubreuil C."/>
            <person name="VanBuren R."/>
            <person name="Zhang Q."/>
            <person name="Andrade A.C."/>
            <person name="Argout X."/>
            <person name="Bertrand B."/>
            <person name="de Kochko A."/>
            <person name="Graziosi G."/>
            <person name="Henry R.J."/>
            <person name="Jayarama X."/>
            <person name="Ming R."/>
            <person name="Nagai C."/>
            <person name="Rounsley S."/>
            <person name="Sankoff D."/>
            <person name="Giuliano G."/>
            <person name="Albert V.A."/>
            <person name="Wincker P."/>
            <person name="Lashermes P."/>
        </authorList>
    </citation>
    <scope>NUCLEOTIDE SEQUENCE [LARGE SCALE GENOMIC DNA]</scope>
    <source>
        <strain evidence="7">cv. DH200-94</strain>
    </source>
</reference>
<keyword evidence="1 2" id="KW-0694">RNA-binding</keyword>
<keyword evidence="7" id="KW-1185">Reference proteome</keyword>
<dbReference type="PROSITE" id="PS50102">
    <property type="entry name" value="RRM"/>
    <property type="match status" value="1"/>
</dbReference>
<dbReference type="GO" id="GO:0005634">
    <property type="term" value="C:nucleus"/>
    <property type="evidence" value="ECO:0007669"/>
    <property type="project" value="TreeGrafter"/>
</dbReference>
<dbReference type="Gramene" id="CDP03390">
    <property type="protein sequence ID" value="CDP03390"/>
    <property type="gene ID" value="GSCOC_T00041954001"/>
</dbReference>
<dbReference type="OrthoDB" id="272703at2759"/>
<dbReference type="FunCoup" id="A0A068U4B1">
    <property type="interactions" value="696"/>
</dbReference>
<name>A0A068U4B1_COFCA</name>
<evidence type="ECO:0000256" key="3">
    <source>
        <dbReference type="SAM" id="Coils"/>
    </source>
</evidence>
<feature type="compositionally biased region" description="Basic and acidic residues" evidence="4">
    <location>
        <begin position="94"/>
        <end position="120"/>
    </location>
</feature>
<dbReference type="OMA" id="QHAISGM"/>
<dbReference type="PANTHER" id="PTHR48024">
    <property type="entry name" value="GEO13361P1-RELATED"/>
    <property type="match status" value="1"/>
</dbReference>
<dbReference type="SMART" id="SM00360">
    <property type="entry name" value="RRM"/>
    <property type="match status" value="1"/>
</dbReference>
<proteinExistence type="predicted"/>
<dbReference type="PhylomeDB" id="A0A068U4B1"/>
<sequence length="353" mass="41338">MTIDDDSSIYVGGLPYDSTEDSLRQVFDPYGSVVAVKIINDRTVGGKCYGFVTFTNPRSAMRAIDEMDGGTIEGRTVRVNEVRTRGGRSNFGRESFRRNSERDFDADRGRSREKDYDHDRDRYRDNHRERSLEFDEERERGYDHLRERDRSRDRVADRDRVRDQNKGLDIVARERERIHDYNWERGRVLDKEIQRTNNHHKSSERDKDQMPKFLDRSYTDEHGKGEHLSQSSGDHIEVTKQLEVSNQKFQELQKEVSEMEELAKEKNVFVLKLQEKSQKLEDLLTAAKRLTSYRQMQLAKLNKFYLQVRDCNERLKHSEHELQALVSSTMSEVEYGDVMGARDGILTNGSAQA</sequence>
<dbReference type="InterPro" id="IPR000504">
    <property type="entry name" value="RRM_dom"/>
</dbReference>
<dbReference type="Proteomes" id="UP000295252">
    <property type="component" value="Chromosome VIII"/>
</dbReference>
<keyword evidence="3" id="KW-0175">Coiled coil</keyword>
<evidence type="ECO:0000313" key="7">
    <source>
        <dbReference type="Proteomes" id="UP000295252"/>
    </source>
</evidence>
<evidence type="ECO:0000256" key="4">
    <source>
        <dbReference type="SAM" id="MobiDB-lite"/>
    </source>
</evidence>
<dbReference type="AlphaFoldDB" id="A0A068U4B1"/>
<feature type="region of interest" description="Disordered" evidence="4">
    <location>
        <begin position="88"/>
        <end position="120"/>
    </location>
</feature>
<evidence type="ECO:0000256" key="1">
    <source>
        <dbReference type="ARBA" id="ARBA00022884"/>
    </source>
</evidence>
<dbReference type="FunFam" id="3.30.70.330:FF:000539">
    <property type="entry name" value="RNA-binding (RRM/RBD/RNP motifs) family protein"/>
    <property type="match status" value="1"/>
</dbReference>
<dbReference type="InterPro" id="IPR012677">
    <property type="entry name" value="Nucleotide-bd_a/b_plait_sf"/>
</dbReference>
<dbReference type="CDD" id="cd00590">
    <property type="entry name" value="RRM_SF"/>
    <property type="match status" value="1"/>
</dbReference>
<evidence type="ECO:0000259" key="5">
    <source>
        <dbReference type="PROSITE" id="PS50102"/>
    </source>
</evidence>
<dbReference type="Gene3D" id="3.30.70.330">
    <property type="match status" value="1"/>
</dbReference>
<feature type="coiled-coil region" evidence="3">
    <location>
        <begin position="235"/>
        <end position="290"/>
    </location>
</feature>
<dbReference type="STRING" id="49390.A0A068U4B1"/>
<dbReference type="PANTHER" id="PTHR48024:SF56">
    <property type="entry name" value="HETEROGENEOUS NUCLEAR RIBONUCLEOPROTEIN A0"/>
    <property type="match status" value="1"/>
</dbReference>
<dbReference type="EMBL" id="HG739093">
    <property type="protein sequence ID" value="CDP03390.1"/>
    <property type="molecule type" value="Genomic_DNA"/>
</dbReference>
<dbReference type="InterPro" id="IPR050886">
    <property type="entry name" value="RNA-binding_reg"/>
</dbReference>
<evidence type="ECO:0000256" key="2">
    <source>
        <dbReference type="PROSITE-ProRule" id="PRU00176"/>
    </source>
</evidence>
<feature type="domain" description="RRM" evidence="5">
    <location>
        <begin position="7"/>
        <end position="84"/>
    </location>
</feature>
<dbReference type="GO" id="GO:0005739">
    <property type="term" value="C:mitochondrion"/>
    <property type="evidence" value="ECO:0007669"/>
    <property type="project" value="TreeGrafter"/>
</dbReference>
<evidence type="ECO:0000313" key="6">
    <source>
        <dbReference type="EMBL" id="CDP03390.1"/>
    </source>
</evidence>
<protein>
    <recommendedName>
        <fullName evidence="5">RRM domain-containing protein</fullName>
    </recommendedName>
</protein>
<gene>
    <name evidence="6" type="ORF">GSCOC_T00041954001</name>
</gene>
<dbReference type="InParanoid" id="A0A068U4B1"/>
<dbReference type="InterPro" id="IPR035979">
    <property type="entry name" value="RBD_domain_sf"/>
</dbReference>
<accession>A0A068U4B1</accession>
<dbReference type="Pfam" id="PF00076">
    <property type="entry name" value="RRM_1"/>
    <property type="match status" value="1"/>
</dbReference>
<organism evidence="6 7">
    <name type="scientific">Coffea canephora</name>
    <name type="common">Robusta coffee</name>
    <dbReference type="NCBI Taxonomy" id="49390"/>
    <lineage>
        <taxon>Eukaryota</taxon>
        <taxon>Viridiplantae</taxon>
        <taxon>Streptophyta</taxon>
        <taxon>Embryophyta</taxon>
        <taxon>Tracheophyta</taxon>
        <taxon>Spermatophyta</taxon>
        <taxon>Magnoliopsida</taxon>
        <taxon>eudicotyledons</taxon>
        <taxon>Gunneridae</taxon>
        <taxon>Pentapetalae</taxon>
        <taxon>asterids</taxon>
        <taxon>lamiids</taxon>
        <taxon>Gentianales</taxon>
        <taxon>Rubiaceae</taxon>
        <taxon>Ixoroideae</taxon>
        <taxon>Gardenieae complex</taxon>
        <taxon>Bertiereae - Coffeeae clade</taxon>
        <taxon>Coffeeae</taxon>
        <taxon>Coffea</taxon>
    </lineage>
</organism>